<dbReference type="PROSITE" id="PS50975">
    <property type="entry name" value="ATP_GRASP"/>
    <property type="match status" value="1"/>
</dbReference>
<evidence type="ECO:0000313" key="5">
    <source>
        <dbReference type="EMBL" id="MBE9032455.1"/>
    </source>
</evidence>
<dbReference type="GO" id="GO:0005524">
    <property type="term" value="F:ATP binding"/>
    <property type="evidence" value="ECO:0007669"/>
    <property type="project" value="UniProtKB-UniRule"/>
</dbReference>
<dbReference type="InterPro" id="IPR011761">
    <property type="entry name" value="ATP-grasp"/>
</dbReference>
<dbReference type="RefSeq" id="WP_264327272.1">
    <property type="nucleotide sequence ID" value="NZ_JADEXQ010000106.1"/>
</dbReference>
<dbReference type="Gene3D" id="3.40.50.261">
    <property type="entry name" value="Succinyl-CoA synthetase domains"/>
    <property type="match status" value="1"/>
</dbReference>
<dbReference type="AlphaFoldDB" id="A0A928VTT4"/>
<keyword evidence="1 5" id="KW-0436">Ligase</keyword>
<dbReference type="InterPro" id="IPR005809">
    <property type="entry name" value="Succ_CoA_ligase-like_bsu"/>
</dbReference>
<dbReference type="SUPFAM" id="SSF52210">
    <property type="entry name" value="Succinyl-CoA synthetase domains"/>
    <property type="match status" value="1"/>
</dbReference>
<accession>A0A928VTT4</accession>
<dbReference type="PIRSF" id="PIRSF001554">
    <property type="entry name" value="SucCS_beta"/>
    <property type="match status" value="1"/>
</dbReference>
<dbReference type="GO" id="GO:0004775">
    <property type="term" value="F:succinate-CoA ligase (ADP-forming) activity"/>
    <property type="evidence" value="ECO:0007669"/>
    <property type="project" value="TreeGrafter"/>
</dbReference>
<keyword evidence="6" id="KW-1185">Reference proteome</keyword>
<evidence type="ECO:0000259" key="4">
    <source>
        <dbReference type="PROSITE" id="PS50975"/>
    </source>
</evidence>
<dbReference type="Gene3D" id="3.30.1490.20">
    <property type="entry name" value="ATP-grasp fold, A domain"/>
    <property type="match status" value="1"/>
</dbReference>
<dbReference type="EMBL" id="JADEXQ010000106">
    <property type="protein sequence ID" value="MBE9032455.1"/>
    <property type="molecule type" value="Genomic_DNA"/>
</dbReference>
<dbReference type="GO" id="GO:0006099">
    <property type="term" value="P:tricarboxylic acid cycle"/>
    <property type="evidence" value="ECO:0007669"/>
    <property type="project" value="InterPro"/>
</dbReference>
<reference evidence="5" key="1">
    <citation type="submission" date="2020-10" db="EMBL/GenBank/DDBJ databases">
        <authorList>
            <person name="Castelo-Branco R."/>
            <person name="Eusebio N."/>
            <person name="Adriana R."/>
            <person name="Vieira A."/>
            <person name="Brugerolle De Fraissinette N."/>
            <person name="Rezende De Castro R."/>
            <person name="Schneider M.P."/>
            <person name="Vasconcelos V."/>
            <person name="Leao P.N."/>
        </authorList>
    </citation>
    <scope>NUCLEOTIDE SEQUENCE</scope>
    <source>
        <strain evidence="5">LEGE 11480</strain>
    </source>
</reference>
<evidence type="ECO:0000313" key="6">
    <source>
        <dbReference type="Proteomes" id="UP000625316"/>
    </source>
</evidence>
<comment type="caution">
    <text evidence="5">The sequence shown here is derived from an EMBL/GenBank/DDBJ whole genome shotgun (WGS) entry which is preliminary data.</text>
</comment>
<keyword evidence="3" id="KW-0067">ATP-binding</keyword>
<evidence type="ECO:0000256" key="2">
    <source>
        <dbReference type="ARBA" id="ARBA00022741"/>
    </source>
</evidence>
<dbReference type="PANTHER" id="PTHR11815">
    <property type="entry name" value="SUCCINYL-COA SYNTHETASE BETA CHAIN"/>
    <property type="match status" value="1"/>
</dbReference>
<dbReference type="GO" id="GO:0006104">
    <property type="term" value="P:succinyl-CoA metabolic process"/>
    <property type="evidence" value="ECO:0007669"/>
    <property type="project" value="TreeGrafter"/>
</dbReference>
<dbReference type="GO" id="GO:0042709">
    <property type="term" value="C:succinate-CoA ligase complex"/>
    <property type="evidence" value="ECO:0007669"/>
    <property type="project" value="TreeGrafter"/>
</dbReference>
<dbReference type="Pfam" id="PF08442">
    <property type="entry name" value="ATP-grasp_2"/>
    <property type="match status" value="1"/>
</dbReference>
<evidence type="ECO:0000256" key="1">
    <source>
        <dbReference type="ARBA" id="ARBA00022598"/>
    </source>
</evidence>
<dbReference type="Proteomes" id="UP000625316">
    <property type="component" value="Unassembled WGS sequence"/>
</dbReference>
<gene>
    <name evidence="5" type="ORF">IQ266_22210</name>
</gene>
<organism evidence="5 6">
    <name type="scientific">Romeriopsis navalis LEGE 11480</name>
    <dbReference type="NCBI Taxonomy" id="2777977"/>
    <lineage>
        <taxon>Bacteria</taxon>
        <taxon>Bacillati</taxon>
        <taxon>Cyanobacteriota</taxon>
        <taxon>Cyanophyceae</taxon>
        <taxon>Leptolyngbyales</taxon>
        <taxon>Leptolyngbyaceae</taxon>
        <taxon>Romeriopsis</taxon>
        <taxon>Romeriopsis navalis</taxon>
    </lineage>
</organism>
<evidence type="ECO:0000256" key="3">
    <source>
        <dbReference type="PROSITE-ProRule" id="PRU00409"/>
    </source>
</evidence>
<proteinExistence type="predicted"/>
<dbReference type="InterPro" id="IPR013815">
    <property type="entry name" value="ATP_grasp_subdomain_1"/>
</dbReference>
<feature type="domain" description="ATP-grasp" evidence="4">
    <location>
        <begin position="9"/>
        <end position="52"/>
    </location>
</feature>
<dbReference type="GO" id="GO:0046872">
    <property type="term" value="F:metal ion binding"/>
    <property type="evidence" value="ECO:0007669"/>
    <property type="project" value="InterPro"/>
</dbReference>
<dbReference type="GO" id="GO:0005829">
    <property type="term" value="C:cytosol"/>
    <property type="evidence" value="ECO:0007669"/>
    <property type="project" value="TreeGrafter"/>
</dbReference>
<dbReference type="InterPro" id="IPR016102">
    <property type="entry name" value="Succinyl-CoA_synth-like"/>
</dbReference>
<sequence length="398" mass="43155">MDLLEYQAKELFRTVGIPVLPSQTIHQVRELKDLTVPYPVVLKSQVHAGGRGRLGGVRFVENTIDGIAAAQAIFNLPIDGEYPKVLLAEVKYAVEREFYLAVTLHPALRRPVLLGSLQGGVTMQSSMEHTQQVVVEGEFSAFYARQLAVAMGVTGELINPVSDVVEKMYALMVQKDLDLVEINPLAVRGETAVMALDGKVVVNDAALVRHPDLMVWCESAGPITLGQMPTLQLSHDAAGTIGIVGNGSELVLATVDQVLQAGGRYCCSVNLGGETHYELTSTQFGERLLAGLIQMAQQPLVAEIVVNVLTGVVTGEAILEVLQGFDQQLQKPIVPVGVETERVVLLPQPQEPERLVIALYCGGLKMRLPRSRFKRLDVKIYEDLPAAIAAVVQNTPLT</sequence>
<dbReference type="Gene3D" id="3.30.470.20">
    <property type="entry name" value="ATP-grasp fold, B domain"/>
    <property type="match status" value="1"/>
</dbReference>
<name>A0A928VTT4_9CYAN</name>
<keyword evidence="2 3" id="KW-0547">Nucleotide-binding</keyword>
<dbReference type="PANTHER" id="PTHR11815:SF10">
    <property type="entry name" value="SUCCINATE--COA LIGASE [GDP-FORMING] SUBUNIT BETA, MITOCHONDRIAL"/>
    <property type="match status" value="1"/>
</dbReference>
<dbReference type="SUPFAM" id="SSF56059">
    <property type="entry name" value="Glutathione synthetase ATP-binding domain-like"/>
    <property type="match status" value="1"/>
</dbReference>
<protein>
    <submittedName>
        <fullName evidence="5">Succinate--CoA ligase subunit beta</fullName>
    </submittedName>
</protein>
<dbReference type="InterPro" id="IPR013650">
    <property type="entry name" value="ATP-grasp_succ-CoA_synth-type"/>
</dbReference>